<keyword evidence="6 9" id="KW-1133">Transmembrane helix</keyword>
<organism evidence="10 11">
    <name type="scientific">Paracoccus aminovorans</name>
    <dbReference type="NCBI Taxonomy" id="34004"/>
    <lineage>
        <taxon>Bacteria</taxon>
        <taxon>Pseudomonadati</taxon>
        <taxon>Pseudomonadota</taxon>
        <taxon>Alphaproteobacteria</taxon>
        <taxon>Rhodobacterales</taxon>
        <taxon>Paracoccaceae</taxon>
        <taxon>Paracoccus</taxon>
    </lineage>
</organism>
<reference evidence="10 11" key="1">
    <citation type="submission" date="2016-10" db="EMBL/GenBank/DDBJ databases">
        <authorList>
            <person name="de Groot N.N."/>
        </authorList>
    </citation>
    <scope>NUCLEOTIDE SEQUENCE [LARGE SCALE GENOMIC DNA]</scope>
    <source>
        <strain evidence="10 11">DSM 8537</strain>
    </source>
</reference>
<dbReference type="InterPro" id="IPR002758">
    <property type="entry name" value="Cation_antiport_E"/>
</dbReference>
<dbReference type="Proteomes" id="UP000183635">
    <property type="component" value="Unassembled WGS sequence"/>
</dbReference>
<evidence type="ECO:0000256" key="7">
    <source>
        <dbReference type="ARBA" id="ARBA00023136"/>
    </source>
</evidence>
<protein>
    <submittedName>
        <fullName evidence="10">Multisubunit Na+/H+ antiporter, MnhE subunit</fullName>
    </submittedName>
</protein>
<evidence type="ECO:0000256" key="8">
    <source>
        <dbReference type="SAM" id="MobiDB-lite"/>
    </source>
</evidence>
<evidence type="ECO:0000256" key="9">
    <source>
        <dbReference type="SAM" id="Phobius"/>
    </source>
</evidence>
<feature type="transmembrane region" description="Helical" evidence="9">
    <location>
        <begin position="28"/>
        <end position="49"/>
    </location>
</feature>
<dbReference type="AlphaFoldDB" id="A0A1I2ZK49"/>
<accession>A0A1I2ZK49</accession>
<dbReference type="PANTHER" id="PTHR34702">
    <property type="entry name" value="NA(+)/H(+) ANTIPORTER SUBUNIT F1"/>
    <property type="match status" value="1"/>
</dbReference>
<feature type="transmembrane region" description="Helical" evidence="9">
    <location>
        <begin position="197"/>
        <end position="216"/>
    </location>
</feature>
<dbReference type="Pfam" id="PF04066">
    <property type="entry name" value="MrpF_PhaF"/>
    <property type="match status" value="1"/>
</dbReference>
<keyword evidence="5 9" id="KW-0812">Transmembrane</keyword>
<feature type="transmembrane region" description="Helical" evidence="9">
    <location>
        <begin position="5"/>
        <end position="22"/>
    </location>
</feature>
<evidence type="ECO:0000313" key="10">
    <source>
        <dbReference type="EMBL" id="SFH38035.1"/>
    </source>
</evidence>
<evidence type="ECO:0000256" key="6">
    <source>
        <dbReference type="ARBA" id="ARBA00022989"/>
    </source>
</evidence>
<name>A0A1I2ZK49_9RHOB</name>
<evidence type="ECO:0000256" key="5">
    <source>
        <dbReference type="ARBA" id="ARBA00022692"/>
    </source>
</evidence>
<comment type="subcellular location">
    <subcellularLocation>
        <location evidence="1">Cell membrane</location>
        <topology evidence="1">Multi-pass membrane protein</topology>
    </subcellularLocation>
</comment>
<keyword evidence="3" id="KW-0813">Transport</keyword>
<dbReference type="GO" id="GO:0005886">
    <property type="term" value="C:plasma membrane"/>
    <property type="evidence" value="ECO:0007669"/>
    <property type="project" value="UniProtKB-SubCell"/>
</dbReference>
<evidence type="ECO:0000313" key="11">
    <source>
        <dbReference type="Proteomes" id="UP000183635"/>
    </source>
</evidence>
<dbReference type="EMBL" id="FOPU01000009">
    <property type="protein sequence ID" value="SFH38035.1"/>
    <property type="molecule type" value="Genomic_DNA"/>
</dbReference>
<proteinExistence type="inferred from homology"/>
<keyword evidence="4" id="KW-1003">Cell membrane</keyword>
<dbReference type="PANTHER" id="PTHR34702:SF1">
    <property type="entry name" value="NA(+)_H(+) ANTIPORTER SUBUNIT F"/>
    <property type="match status" value="1"/>
</dbReference>
<feature type="region of interest" description="Disordered" evidence="8">
    <location>
        <begin position="132"/>
        <end position="152"/>
    </location>
</feature>
<comment type="similarity">
    <text evidence="2">Belongs to the CPA3 antiporters (TC 2.A.63) subunit F family.</text>
</comment>
<sequence>MIRRLLPHPVLSLVLALVWLGLVNRWAWGSLVFAVLVGVAVPLLTVPYWPGTRGFRRPGRIPGYLALVLADIVKANVAVALIVLFKPRRALRPAWIAVPLDLCRPEAIAALAGTITLTPGLGQLRPVAGRPRAAGALSARPRPRCRARRDQDPLRGPAEGDLRMILYAIWFAYGCFGLALLCCLYRVVRAPGLADRVLALDTMALNMIALLAIFGIDRGTGIYFEAALLFAMLGFISTVAYAKFVLRGDIIE</sequence>
<dbReference type="GO" id="GO:0015385">
    <property type="term" value="F:sodium:proton antiporter activity"/>
    <property type="evidence" value="ECO:0007669"/>
    <property type="project" value="TreeGrafter"/>
</dbReference>
<gene>
    <name evidence="10" type="ORF">SAMN04488021_10923</name>
</gene>
<dbReference type="Pfam" id="PF01899">
    <property type="entry name" value="MNHE"/>
    <property type="match status" value="1"/>
</dbReference>
<evidence type="ECO:0000256" key="3">
    <source>
        <dbReference type="ARBA" id="ARBA00022448"/>
    </source>
</evidence>
<evidence type="ECO:0000256" key="2">
    <source>
        <dbReference type="ARBA" id="ARBA00009212"/>
    </source>
</evidence>
<dbReference type="NCBIfam" id="NF004812">
    <property type="entry name" value="PRK06161.1"/>
    <property type="match status" value="1"/>
</dbReference>
<evidence type="ECO:0000256" key="4">
    <source>
        <dbReference type="ARBA" id="ARBA00022475"/>
    </source>
</evidence>
<dbReference type="InterPro" id="IPR007208">
    <property type="entry name" value="MrpF/PhaF-like"/>
</dbReference>
<keyword evidence="7 9" id="KW-0472">Membrane</keyword>
<feature type="transmembrane region" description="Helical" evidence="9">
    <location>
        <begin position="164"/>
        <end position="185"/>
    </location>
</feature>
<dbReference type="STRING" id="34004.SAMN04488021_10923"/>
<keyword evidence="11" id="KW-1185">Reference proteome</keyword>
<feature type="transmembrane region" description="Helical" evidence="9">
    <location>
        <begin position="222"/>
        <end position="246"/>
    </location>
</feature>
<evidence type="ECO:0000256" key="1">
    <source>
        <dbReference type="ARBA" id="ARBA00004651"/>
    </source>
</evidence>
<feature type="transmembrane region" description="Helical" evidence="9">
    <location>
        <begin position="61"/>
        <end position="85"/>
    </location>
</feature>